<dbReference type="InterPro" id="IPR003832">
    <property type="entry name" value="DUF212"/>
</dbReference>
<keyword evidence="1" id="KW-1133">Transmembrane helix</keyword>
<evidence type="ECO:0000256" key="1">
    <source>
        <dbReference type="SAM" id="Phobius"/>
    </source>
</evidence>
<accession>A0ABV1DYP9</accession>
<dbReference type="EMBL" id="JBBMFD010000001">
    <property type="protein sequence ID" value="MEQ2439502.1"/>
    <property type="molecule type" value="Genomic_DNA"/>
</dbReference>
<feature type="transmembrane region" description="Helical" evidence="1">
    <location>
        <begin position="6"/>
        <end position="23"/>
    </location>
</feature>
<keyword evidence="1" id="KW-0812">Transmembrane</keyword>
<feature type="transmembrane region" description="Helical" evidence="1">
    <location>
        <begin position="70"/>
        <end position="87"/>
    </location>
</feature>
<keyword evidence="3" id="KW-1185">Reference proteome</keyword>
<feature type="transmembrane region" description="Helical" evidence="1">
    <location>
        <begin position="137"/>
        <end position="159"/>
    </location>
</feature>
<proteinExistence type="predicted"/>
<gene>
    <name evidence="2" type="ORF">WMO26_01525</name>
</gene>
<dbReference type="Pfam" id="PF02681">
    <property type="entry name" value="DUF212"/>
    <property type="match status" value="1"/>
</dbReference>
<evidence type="ECO:0000313" key="2">
    <source>
        <dbReference type="EMBL" id="MEQ2439502.1"/>
    </source>
</evidence>
<organism evidence="2 3">
    <name type="scientific">Solibaculum intestinale</name>
    <dbReference type="NCBI Taxonomy" id="3133165"/>
    <lineage>
        <taxon>Bacteria</taxon>
        <taxon>Bacillati</taxon>
        <taxon>Bacillota</taxon>
        <taxon>Clostridia</taxon>
        <taxon>Eubacteriales</taxon>
        <taxon>Oscillospiraceae</taxon>
        <taxon>Solibaculum</taxon>
    </lineage>
</organism>
<name>A0ABV1DYP9_9FIRM</name>
<keyword evidence="1" id="KW-0472">Membrane</keyword>
<dbReference type="RefSeq" id="WP_349217760.1">
    <property type="nucleotide sequence ID" value="NZ_JBBMFD010000001.1"/>
</dbReference>
<evidence type="ECO:0000313" key="3">
    <source>
        <dbReference type="Proteomes" id="UP001489509"/>
    </source>
</evidence>
<reference evidence="2 3" key="1">
    <citation type="submission" date="2024-03" db="EMBL/GenBank/DDBJ databases">
        <title>Human intestinal bacterial collection.</title>
        <authorList>
            <person name="Pauvert C."/>
            <person name="Hitch T.C.A."/>
            <person name="Clavel T."/>
        </authorList>
    </citation>
    <scope>NUCLEOTIDE SEQUENCE [LARGE SCALE GENOMIC DNA]</scope>
    <source>
        <strain evidence="2 3">CLA-JM-H44</strain>
    </source>
</reference>
<feature type="transmembrane region" description="Helical" evidence="1">
    <location>
        <begin position="43"/>
        <end position="64"/>
    </location>
</feature>
<dbReference type="PANTHER" id="PTHR31446:SF29">
    <property type="entry name" value="ACID PHOSPHATASE_VANADIUM-DEPENDENT HALOPEROXIDASE-RELATED PROTEIN"/>
    <property type="match status" value="1"/>
</dbReference>
<sequence>MNTINAAFHNYVLMSAVIAWLIAQVMKTTVTFIKLKRFEPERLVGAGGMPSAHSATVCALTIAISRAEGVSSPLFAIAFLFAIIVMYDAMGVRRAAGEHAKAINEMRRMPPFNQEEGENEGNLTEPMDEEEKELKEYLGHTPLEVLAGALLGILVAMIVPQ</sequence>
<dbReference type="Proteomes" id="UP001489509">
    <property type="component" value="Unassembled WGS sequence"/>
</dbReference>
<protein>
    <submittedName>
        <fullName evidence="2">Divergent PAP2 family protein</fullName>
    </submittedName>
</protein>
<dbReference type="PANTHER" id="PTHR31446">
    <property type="entry name" value="ACID PHOSPHATASE/VANADIUM-DEPENDENT HALOPEROXIDASE-RELATED PROTEIN"/>
    <property type="match status" value="1"/>
</dbReference>
<comment type="caution">
    <text evidence="2">The sequence shown here is derived from an EMBL/GenBank/DDBJ whole genome shotgun (WGS) entry which is preliminary data.</text>
</comment>